<feature type="transmembrane region" description="Helical" evidence="5">
    <location>
        <begin position="373"/>
        <end position="394"/>
    </location>
</feature>
<feature type="transmembrane region" description="Helical" evidence="5">
    <location>
        <begin position="123"/>
        <end position="140"/>
    </location>
</feature>
<dbReference type="OrthoDB" id="5215911at2759"/>
<evidence type="ECO:0000256" key="5">
    <source>
        <dbReference type="SAM" id="Phobius"/>
    </source>
</evidence>
<dbReference type="AlphaFoldDB" id="A0A1E4RHM5"/>
<feature type="transmembrane region" description="Helical" evidence="5">
    <location>
        <begin position="437"/>
        <end position="455"/>
    </location>
</feature>
<dbReference type="PROSITE" id="PS50850">
    <property type="entry name" value="MFS"/>
    <property type="match status" value="1"/>
</dbReference>
<feature type="transmembrane region" description="Helical" evidence="5">
    <location>
        <begin position="55"/>
        <end position="82"/>
    </location>
</feature>
<evidence type="ECO:0000313" key="7">
    <source>
        <dbReference type="EMBL" id="ODV66777.1"/>
    </source>
</evidence>
<evidence type="ECO:0000256" key="4">
    <source>
        <dbReference type="ARBA" id="ARBA00023136"/>
    </source>
</evidence>
<feature type="transmembrane region" description="Helical" evidence="5">
    <location>
        <begin position="88"/>
        <end position="111"/>
    </location>
</feature>
<dbReference type="PANTHER" id="PTHR23502:SF30">
    <property type="entry name" value="TRANSPORTER, PUTATIVE (AFU_ORTHOLOGUE AFUA_8G04702)-RELATED"/>
    <property type="match status" value="1"/>
</dbReference>
<dbReference type="STRING" id="984485.A0A1E4RHM5"/>
<dbReference type="InterPro" id="IPR020846">
    <property type="entry name" value="MFS_dom"/>
</dbReference>
<dbReference type="InterPro" id="IPR036259">
    <property type="entry name" value="MFS_trans_sf"/>
</dbReference>
<feature type="domain" description="Major facilitator superfamily (MFS) profile" evidence="6">
    <location>
        <begin position="55"/>
        <end position="497"/>
    </location>
</feature>
<dbReference type="GeneID" id="30997089"/>
<dbReference type="SUPFAM" id="SSF103473">
    <property type="entry name" value="MFS general substrate transporter"/>
    <property type="match status" value="1"/>
</dbReference>
<feature type="transmembrane region" description="Helical" evidence="5">
    <location>
        <begin position="290"/>
        <end position="309"/>
    </location>
</feature>
<keyword evidence="4 5" id="KW-0472">Membrane</keyword>
<dbReference type="Pfam" id="PF07690">
    <property type="entry name" value="MFS_1"/>
    <property type="match status" value="1"/>
</dbReference>
<feature type="transmembrane region" description="Helical" evidence="5">
    <location>
        <begin position="329"/>
        <end position="352"/>
    </location>
</feature>
<dbReference type="EMBL" id="KV454541">
    <property type="protein sequence ID" value="ODV66777.1"/>
    <property type="molecule type" value="Genomic_DNA"/>
</dbReference>
<evidence type="ECO:0000256" key="3">
    <source>
        <dbReference type="ARBA" id="ARBA00022989"/>
    </source>
</evidence>
<comment type="subcellular location">
    <subcellularLocation>
        <location evidence="1">Membrane</location>
        <topology evidence="1">Multi-pass membrane protein</topology>
    </subcellularLocation>
</comment>
<dbReference type="Gene3D" id="1.20.1250.20">
    <property type="entry name" value="MFS general substrate transporter like domains"/>
    <property type="match status" value="1"/>
</dbReference>
<evidence type="ECO:0000256" key="2">
    <source>
        <dbReference type="ARBA" id="ARBA00022692"/>
    </source>
</evidence>
<evidence type="ECO:0000256" key="1">
    <source>
        <dbReference type="ARBA" id="ARBA00004141"/>
    </source>
</evidence>
<sequence>MSSNIEEKGTPGTVHLVDIEGTLNVEHENGDDIVLIPQPTLNPDDPLRWSKRKKYAIAVLLLWTVFAFDILTLALSPVLLVIQEDTGIPLSVLNSGQGVLYLFFGYQNLVWQGLGLNDGRRPVLLVCLLGCTLCSVWAGKAKSVGEWYANRIIIGCFFGPAETLIEVCMSDIFFAHERGSWISWYVYTLFTTPFLSGVATGFIADRYGWQWIQYIASIISGTIFIILFFFLEETFYYRDPQLELSKLDDVKSTKSLENDKKDKVDVNVENIDDSSETQHTRKTYLRKLKFPSVFFGGLTAGNVVAWYTIVNSTMSSVLSAAPYNFSANIIGVFFLSPVVGITIGTFLAGSLGDKFAIYKARKGVGLREPESKLYFAIIPLLIHPFGCFLFGIGAGQGIHWIGLAFGMAMICSTFPIGSTIAINYIIDSYKEVSGDGLVTMIIIRNTIGFGFGYAVTPWLQNSGTQNLYVEIGCIGVALWATNFLMIIFGKKFRKDSSSTYWNLVEKYGFKTH</sequence>
<feature type="transmembrane region" description="Helical" evidence="5">
    <location>
        <begin position="210"/>
        <end position="231"/>
    </location>
</feature>
<dbReference type="RefSeq" id="XP_020075844.1">
    <property type="nucleotide sequence ID" value="XM_020222540.1"/>
</dbReference>
<evidence type="ECO:0000313" key="8">
    <source>
        <dbReference type="Proteomes" id="UP000095085"/>
    </source>
</evidence>
<feature type="transmembrane region" description="Helical" evidence="5">
    <location>
        <begin position="467"/>
        <end position="488"/>
    </location>
</feature>
<dbReference type="GO" id="GO:0022857">
    <property type="term" value="F:transmembrane transporter activity"/>
    <property type="evidence" value="ECO:0007669"/>
    <property type="project" value="InterPro"/>
</dbReference>
<dbReference type="InterPro" id="IPR011701">
    <property type="entry name" value="MFS"/>
</dbReference>
<dbReference type="Proteomes" id="UP000095085">
    <property type="component" value="Unassembled WGS sequence"/>
</dbReference>
<keyword evidence="3 5" id="KW-1133">Transmembrane helix</keyword>
<gene>
    <name evidence="7" type="ORF">HYPBUDRAFT_161712</name>
</gene>
<organism evidence="7 8">
    <name type="scientific">Hyphopichia burtonii NRRL Y-1933</name>
    <dbReference type="NCBI Taxonomy" id="984485"/>
    <lineage>
        <taxon>Eukaryota</taxon>
        <taxon>Fungi</taxon>
        <taxon>Dikarya</taxon>
        <taxon>Ascomycota</taxon>
        <taxon>Saccharomycotina</taxon>
        <taxon>Pichiomycetes</taxon>
        <taxon>Debaryomycetaceae</taxon>
        <taxon>Hyphopichia</taxon>
    </lineage>
</organism>
<feature type="transmembrane region" description="Helical" evidence="5">
    <location>
        <begin position="152"/>
        <end position="175"/>
    </location>
</feature>
<proteinExistence type="predicted"/>
<keyword evidence="2 5" id="KW-0812">Transmembrane</keyword>
<protein>
    <submittedName>
        <fullName evidence="7">MFS general substrate transporter</fullName>
    </submittedName>
</protein>
<evidence type="ECO:0000259" key="6">
    <source>
        <dbReference type="PROSITE" id="PS50850"/>
    </source>
</evidence>
<dbReference type="GO" id="GO:0005886">
    <property type="term" value="C:plasma membrane"/>
    <property type="evidence" value="ECO:0007669"/>
    <property type="project" value="TreeGrafter"/>
</dbReference>
<accession>A0A1E4RHM5</accession>
<dbReference type="PANTHER" id="PTHR23502">
    <property type="entry name" value="MAJOR FACILITATOR SUPERFAMILY"/>
    <property type="match status" value="1"/>
</dbReference>
<reference evidence="8" key="1">
    <citation type="submission" date="2016-05" db="EMBL/GenBank/DDBJ databases">
        <title>Comparative genomics of biotechnologically important yeasts.</title>
        <authorList>
            <consortium name="DOE Joint Genome Institute"/>
            <person name="Riley R."/>
            <person name="Haridas S."/>
            <person name="Wolfe K.H."/>
            <person name="Lopes M.R."/>
            <person name="Hittinger C.T."/>
            <person name="Goker M."/>
            <person name="Salamov A."/>
            <person name="Wisecaver J."/>
            <person name="Long T.M."/>
            <person name="Aerts A.L."/>
            <person name="Barry K."/>
            <person name="Choi C."/>
            <person name="Clum A."/>
            <person name="Coughlan A.Y."/>
            <person name="Deshpande S."/>
            <person name="Douglass A.P."/>
            <person name="Hanson S.J."/>
            <person name="Klenk H.-P."/>
            <person name="Labutti K."/>
            <person name="Lapidus A."/>
            <person name="Lindquist E."/>
            <person name="Lipzen A."/>
            <person name="Meier-Kolthoff J.P."/>
            <person name="Ohm R.A."/>
            <person name="Otillar R.P."/>
            <person name="Pangilinan J."/>
            <person name="Peng Y."/>
            <person name="Rokas A."/>
            <person name="Rosa C.A."/>
            <person name="Scheuner C."/>
            <person name="Sibirny A.A."/>
            <person name="Slot J.C."/>
            <person name="Stielow J.B."/>
            <person name="Sun H."/>
            <person name="Kurtzman C.P."/>
            <person name="Blackwell M."/>
            <person name="Grigoriev I.V."/>
            <person name="Jeffries T.W."/>
        </authorList>
    </citation>
    <scope>NUCLEOTIDE SEQUENCE [LARGE SCALE GENOMIC DNA]</scope>
    <source>
        <strain evidence="8">NRRL Y-1933</strain>
    </source>
</reference>
<name>A0A1E4RHM5_9ASCO</name>
<keyword evidence="8" id="KW-1185">Reference proteome</keyword>
<feature type="transmembrane region" description="Helical" evidence="5">
    <location>
        <begin position="182"/>
        <end position="204"/>
    </location>
</feature>
<feature type="transmembrane region" description="Helical" evidence="5">
    <location>
        <begin position="400"/>
        <end position="425"/>
    </location>
</feature>